<evidence type="ECO:0000313" key="7">
    <source>
        <dbReference type="EMBL" id="POA10288.1"/>
    </source>
</evidence>
<evidence type="ECO:0000256" key="6">
    <source>
        <dbReference type="SAM" id="Phobius"/>
    </source>
</evidence>
<accession>A0A2K4FG11</accession>
<evidence type="ECO:0000256" key="4">
    <source>
        <dbReference type="ARBA" id="ARBA00022989"/>
    </source>
</evidence>
<protein>
    <submittedName>
        <fullName evidence="7">DUF445 domain-containing protein</fullName>
    </submittedName>
</protein>
<evidence type="ECO:0000256" key="2">
    <source>
        <dbReference type="ARBA" id="ARBA00008053"/>
    </source>
</evidence>
<dbReference type="OrthoDB" id="9787430at2"/>
<reference evidence="7 8" key="1">
    <citation type="submission" date="2017-08" db="EMBL/GenBank/DDBJ databases">
        <title>Draft genome sequences of 64 type strains of genus Staph aureus.</title>
        <authorList>
            <person name="Cole K."/>
            <person name="Golubchik T."/>
            <person name="Russell J."/>
            <person name="Foster D."/>
            <person name="Llewelyn M."/>
            <person name="Wilson D."/>
            <person name="Crook D."/>
            <person name="Paul J."/>
        </authorList>
    </citation>
    <scope>NUCLEOTIDE SEQUENCE [LARGE SCALE GENOMIC DNA]</scope>
    <source>
        <strain evidence="7 8">DSM 29875</strain>
    </source>
</reference>
<dbReference type="AlphaFoldDB" id="A0A2K4FG11"/>
<feature type="transmembrane region" description="Helical" evidence="6">
    <location>
        <begin position="6"/>
        <end position="30"/>
    </location>
</feature>
<comment type="similarity">
    <text evidence="2">Belongs to the UPF0754 family.</text>
</comment>
<sequence length="376" mass="43234">MHAFLIIIFMMVIGAIIGGVTNIIAVRMLFHPFKAYHLFGKRIPFTPGLIPKRREEIATKIGQVIEEHLLTESLIKSKLNEPSTREAIDDMLYKQVQKLKSDHVTIQYFAQQFDVDATELVEEKAGNWTQEKLDHFYEQHQHQTLQNILPANVVQFADDKVQGVPELLFKRAKVYLTSDKGAADINSMLDTFFKEKGKIIGLLQMFMTKEHIAERIRTELIRLKNHPKAHKIAEQVIHNEYETFKSKTLHEIVSYDKFNAFGQSFVTMLMDSMNLRAQVHKPLNSLMPSLIEMIEKNVSQHLTTMIINYVSGQLSPIMERVNLRGMIEQQINTFDLDYIERLIIEIANKELKLIMLLGFLLGGIIGCLQGIIAIFV</sequence>
<feature type="transmembrane region" description="Helical" evidence="6">
    <location>
        <begin position="353"/>
        <end position="375"/>
    </location>
</feature>
<dbReference type="InterPro" id="IPR007383">
    <property type="entry name" value="DUF445"/>
</dbReference>
<comment type="caution">
    <text evidence="7">The sequence shown here is derived from an EMBL/GenBank/DDBJ whole genome shotgun (WGS) entry which is preliminary data.</text>
</comment>
<dbReference type="RefSeq" id="WP_103371531.1">
    <property type="nucleotide sequence ID" value="NZ_CBCRVO010000001.1"/>
</dbReference>
<dbReference type="InterPro" id="IPR016991">
    <property type="entry name" value="UCP032178"/>
</dbReference>
<name>A0A2K4FG11_9STAP</name>
<dbReference type="Pfam" id="PF04286">
    <property type="entry name" value="DUF445"/>
    <property type="match status" value="1"/>
</dbReference>
<dbReference type="PIRSF" id="PIRSF032178">
    <property type="entry name" value="UCP032178"/>
    <property type="match status" value="1"/>
</dbReference>
<evidence type="ECO:0000313" key="8">
    <source>
        <dbReference type="Proteomes" id="UP000242712"/>
    </source>
</evidence>
<keyword evidence="4 6" id="KW-1133">Transmembrane helix</keyword>
<evidence type="ECO:0000256" key="5">
    <source>
        <dbReference type="ARBA" id="ARBA00023136"/>
    </source>
</evidence>
<comment type="subcellular location">
    <subcellularLocation>
        <location evidence="1">Endomembrane system</location>
    </subcellularLocation>
</comment>
<dbReference type="PANTHER" id="PTHR35791:SF1">
    <property type="entry name" value="UPF0754 MEMBRANE PROTEIN YHEB"/>
    <property type="match status" value="1"/>
</dbReference>
<evidence type="ECO:0000256" key="1">
    <source>
        <dbReference type="ARBA" id="ARBA00004308"/>
    </source>
</evidence>
<dbReference type="PANTHER" id="PTHR35791">
    <property type="entry name" value="UPF0754 MEMBRANE PROTEIN YHEB"/>
    <property type="match status" value="1"/>
</dbReference>
<keyword evidence="5 6" id="KW-0472">Membrane</keyword>
<dbReference type="Proteomes" id="UP000242712">
    <property type="component" value="Unassembled WGS sequence"/>
</dbReference>
<proteinExistence type="inferred from homology"/>
<gene>
    <name evidence="7" type="ORF">CD039_05925</name>
</gene>
<dbReference type="EMBL" id="PPPX01000001">
    <property type="protein sequence ID" value="POA10288.1"/>
    <property type="molecule type" value="Genomic_DNA"/>
</dbReference>
<organism evidence="7 8">
    <name type="scientific">Staphylococcus argensis</name>
    <dbReference type="NCBI Taxonomy" id="1607738"/>
    <lineage>
        <taxon>Bacteria</taxon>
        <taxon>Bacillati</taxon>
        <taxon>Bacillota</taxon>
        <taxon>Bacilli</taxon>
        <taxon>Bacillales</taxon>
        <taxon>Staphylococcaceae</taxon>
        <taxon>Staphylococcus</taxon>
    </lineage>
</organism>
<keyword evidence="8" id="KW-1185">Reference proteome</keyword>
<keyword evidence="3 6" id="KW-0812">Transmembrane</keyword>
<dbReference type="GO" id="GO:0012505">
    <property type="term" value="C:endomembrane system"/>
    <property type="evidence" value="ECO:0007669"/>
    <property type="project" value="UniProtKB-SubCell"/>
</dbReference>
<dbReference type="GeneID" id="98297885"/>
<evidence type="ECO:0000256" key="3">
    <source>
        <dbReference type="ARBA" id="ARBA00022692"/>
    </source>
</evidence>